<dbReference type="STRING" id="1086013.SAMN05421774_10668"/>
<reference evidence="3 4" key="1">
    <citation type="submission" date="2017-01" db="EMBL/GenBank/DDBJ databases">
        <authorList>
            <person name="Mah S.A."/>
            <person name="Swanson W.J."/>
            <person name="Moy G.W."/>
            <person name="Vacquier V.D."/>
        </authorList>
    </citation>
    <scope>NUCLEOTIDE SEQUENCE [LARGE SCALE GENOMIC DNA]</scope>
    <source>
        <strain evidence="3 4">DSM 26375</strain>
    </source>
</reference>
<sequence>MGNIQTLADVIALVRRRFLSIVLIVLLGSLATLFAVLRMPHVYETAAVLQVELPRVATETAMGEAVSRSSQRLQLLEQDLTSRDSMLEMVEKHGLFRDQIAMTATEKVIALRRSIRIETVRAGQNPFGGEQPVSALVIVVQLGSPDKAASVANDLAARVLNLTAQKQSERVRETLEFYEAEEDRLGLAIAALEAEITAFKNANVDALPDGMQARREEIGRLDTTLRDLDLQRLTLNQELATLTMRGTPRTIEQRQIAILEAQIAGLDTQRQATLGRRAEIQDAVNLAPMVETQLGTFSRRLQQLQDQYSVITRRRAEAETSQRLDSERQTERFELLEAALPPDYPVASARRKVMVFGVFGSVMVAMGLALVLELRNPVLRSARQMERALDLRPVIALPVLPRPRSRRKGILRRILAALGAGLVAGGAALAMKAAGVFQMRSGAPRPRA</sequence>
<dbReference type="Proteomes" id="UP000186141">
    <property type="component" value="Unassembled WGS sequence"/>
</dbReference>
<evidence type="ECO:0000313" key="3">
    <source>
        <dbReference type="EMBL" id="SIT13108.1"/>
    </source>
</evidence>
<accession>A0A1N7PR87</accession>
<feature type="transmembrane region" description="Helical" evidence="2">
    <location>
        <begin position="353"/>
        <end position="374"/>
    </location>
</feature>
<name>A0A1N7PR87_9RHOB</name>
<dbReference type="PANTHER" id="PTHR32309">
    <property type="entry name" value="TYROSINE-PROTEIN KINASE"/>
    <property type="match status" value="1"/>
</dbReference>
<keyword evidence="4" id="KW-1185">Reference proteome</keyword>
<dbReference type="PANTHER" id="PTHR32309:SF31">
    <property type="entry name" value="CAPSULAR EXOPOLYSACCHARIDE FAMILY"/>
    <property type="match status" value="1"/>
</dbReference>
<protein>
    <submittedName>
        <fullName evidence="3">Uncharacterized protein involved in exopolysaccharide biosynthesis</fullName>
    </submittedName>
</protein>
<keyword evidence="2" id="KW-0472">Membrane</keyword>
<dbReference type="EMBL" id="FTOT01000006">
    <property type="protein sequence ID" value="SIT13108.1"/>
    <property type="molecule type" value="Genomic_DNA"/>
</dbReference>
<evidence type="ECO:0000256" key="1">
    <source>
        <dbReference type="SAM" id="Coils"/>
    </source>
</evidence>
<dbReference type="RefSeq" id="WP_076532495.1">
    <property type="nucleotide sequence ID" value="NZ_BMEH01000006.1"/>
</dbReference>
<evidence type="ECO:0000256" key="2">
    <source>
        <dbReference type="SAM" id="Phobius"/>
    </source>
</evidence>
<feature type="coiled-coil region" evidence="1">
    <location>
        <begin position="161"/>
        <end position="195"/>
    </location>
</feature>
<dbReference type="OrthoDB" id="7642308at2"/>
<gene>
    <name evidence="3" type="ORF">SAMN05421774_10668</name>
</gene>
<feature type="transmembrane region" description="Helical" evidence="2">
    <location>
        <begin position="414"/>
        <end position="437"/>
    </location>
</feature>
<dbReference type="AlphaFoldDB" id="A0A1N7PR87"/>
<keyword evidence="1" id="KW-0175">Coiled coil</keyword>
<organism evidence="3 4">
    <name type="scientific">Gemmobacter megaterium</name>
    <dbReference type="NCBI Taxonomy" id="1086013"/>
    <lineage>
        <taxon>Bacteria</taxon>
        <taxon>Pseudomonadati</taxon>
        <taxon>Pseudomonadota</taxon>
        <taxon>Alphaproteobacteria</taxon>
        <taxon>Rhodobacterales</taxon>
        <taxon>Paracoccaceae</taxon>
        <taxon>Gemmobacter</taxon>
    </lineage>
</organism>
<proteinExistence type="predicted"/>
<keyword evidence="2" id="KW-1133">Transmembrane helix</keyword>
<dbReference type="InterPro" id="IPR050445">
    <property type="entry name" value="Bact_polysacc_biosynth/exp"/>
</dbReference>
<feature type="transmembrane region" description="Helical" evidence="2">
    <location>
        <begin position="18"/>
        <end position="37"/>
    </location>
</feature>
<keyword evidence="2" id="KW-0812">Transmembrane</keyword>
<evidence type="ECO:0000313" key="4">
    <source>
        <dbReference type="Proteomes" id="UP000186141"/>
    </source>
</evidence>